<keyword evidence="3" id="KW-1185">Reference proteome</keyword>
<organism evidence="2 3">
    <name type="scientific">Bugula neritina</name>
    <name type="common">Brown bryozoan</name>
    <name type="synonym">Sertularia neritina</name>
    <dbReference type="NCBI Taxonomy" id="10212"/>
    <lineage>
        <taxon>Eukaryota</taxon>
        <taxon>Metazoa</taxon>
        <taxon>Spiralia</taxon>
        <taxon>Lophotrochozoa</taxon>
        <taxon>Bryozoa</taxon>
        <taxon>Gymnolaemata</taxon>
        <taxon>Cheilostomatida</taxon>
        <taxon>Flustrina</taxon>
        <taxon>Buguloidea</taxon>
        <taxon>Bugulidae</taxon>
        <taxon>Bugula</taxon>
    </lineage>
</organism>
<name>A0A7J7IS01_BUGNE</name>
<dbReference type="Proteomes" id="UP000593567">
    <property type="component" value="Unassembled WGS sequence"/>
</dbReference>
<feature type="compositionally biased region" description="Low complexity" evidence="1">
    <location>
        <begin position="98"/>
        <end position="110"/>
    </location>
</feature>
<proteinExistence type="predicted"/>
<evidence type="ECO:0000256" key="1">
    <source>
        <dbReference type="SAM" id="MobiDB-lite"/>
    </source>
</evidence>
<comment type="caution">
    <text evidence="2">The sequence shown here is derived from an EMBL/GenBank/DDBJ whole genome shotgun (WGS) entry which is preliminary data.</text>
</comment>
<evidence type="ECO:0000313" key="2">
    <source>
        <dbReference type="EMBL" id="KAF6016723.1"/>
    </source>
</evidence>
<evidence type="ECO:0000313" key="3">
    <source>
        <dbReference type="Proteomes" id="UP000593567"/>
    </source>
</evidence>
<dbReference type="OrthoDB" id="5964156at2759"/>
<sequence>MFNSLLTPFSSISSMISSPLRSRGWRVVHNYDGCRWISSSCWTARQYRLRKLLKALQVLSTWIDILDEEDFSSDQLRVSMVSFSEPDQVIHEFAFSPASTSLPSSATSSTEYHGMQHKVS</sequence>
<dbReference type="AlphaFoldDB" id="A0A7J7IS01"/>
<gene>
    <name evidence="2" type="ORF">EB796_024970</name>
</gene>
<dbReference type="EMBL" id="VXIV02003481">
    <property type="protein sequence ID" value="KAF6016723.1"/>
    <property type="molecule type" value="Genomic_DNA"/>
</dbReference>
<protein>
    <submittedName>
        <fullName evidence="2">Uncharacterized protein</fullName>
    </submittedName>
</protein>
<feature type="region of interest" description="Disordered" evidence="1">
    <location>
        <begin position="98"/>
        <end position="120"/>
    </location>
</feature>
<accession>A0A7J7IS01</accession>
<reference evidence="2" key="1">
    <citation type="submission" date="2020-06" db="EMBL/GenBank/DDBJ databases">
        <title>Draft genome of Bugula neritina, a colonial animal packing powerful symbionts and potential medicines.</title>
        <authorList>
            <person name="Rayko M."/>
        </authorList>
    </citation>
    <scope>NUCLEOTIDE SEQUENCE [LARGE SCALE GENOMIC DNA]</scope>
    <source>
        <strain evidence="2">Kwan_BN1</strain>
    </source>
</reference>